<dbReference type="GeneID" id="66999250"/>
<dbReference type="RefSeq" id="XP_043152881.1">
    <property type="nucleotide sequence ID" value="XM_043296946.1"/>
</dbReference>
<protein>
    <submittedName>
        <fullName evidence="1">Uncharacterized protein</fullName>
    </submittedName>
</protein>
<sequence>MPFYSIAVYRGKDGRHAGDAAYNLLMSPNRETADRFYRFLQTYPDIYNNKYNFNKLESLSAQVWTFQSNDQDDLRELVRHMCSRDFTISDARFQSIVGSVVLHQFNSNTWFNNTYIPIVQDVNLAAHLNNGEFFIRRKRYPSQFWYLDNKWIRVSDTERTKFRIELKEDGTQTLGTPLFISSDQVRIIAVGSSSTTMIKSAKDGYVGKDGEISTFNFGAFNQGFGVRYNSGDKSDHITYTDSGRLLGEEWELV</sequence>
<dbReference type="Proteomes" id="UP001043456">
    <property type="component" value="Unassembled WGS sequence"/>
</dbReference>
<name>A0A9P3EPA5_9EURO</name>
<comment type="caution">
    <text evidence="1">The sequence shown here is derived from an EMBL/GenBank/DDBJ whole genome shotgun (WGS) entry which is preliminary data.</text>
</comment>
<accession>A0A9P3EPA5</accession>
<gene>
    <name evidence="1" type="ORF">Asppvi_000637</name>
</gene>
<proteinExistence type="predicted"/>
<dbReference type="AlphaFoldDB" id="A0A9P3EPA5"/>
<dbReference type="OrthoDB" id="4358442at2759"/>
<evidence type="ECO:0000313" key="2">
    <source>
        <dbReference type="Proteomes" id="UP001043456"/>
    </source>
</evidence>
<dbReference type="EMBL" id="BHVY01000001">
    <property type="protein sequence ID" value="GIJ82134.1"/>
    <property type="molecule type" value="Genomic_DNA"/>
</dbReference>
<reference evidence="1 2" key="1">
    <citation type="submission" date="2018-10" db="EMBL/GenBank/DDBJ databases">
        <title>Pan-genome distribution and transcriptional activeness of fungal secondary metabolism genes in Aspergillus section Fumigati.</title>
        <authorList>
            <person name="Takahashi H."/>
            <person name="Umemura M."/>
            <person name="Ninomiya A."/>
            <person name="Kusuya Y."/>
            <person name="Urayama S."/>
            <person name="Shimizu M."/>
            <person name="Watanabe A."/>
            <person name="Kamei K."/>
            <person name="Yaguchi T."/>
            <person name="Hagiwara D."/>
        </authorList>
    </citation>
    <scope>NUCLEOTIDE SEQUENCE [LARGE SCALE GENOMIC DNA]</scope>
    <source>
        <strain evidence="1 2">IFM 55266</strain>
    </source>
</reference>
<evidence type="ECO:0000313" key="1">
    <source>
        <dbReference type="EMBL" id="GIJ82134.1"/>
    </source>
</evidence>
<keyword evidence="2" id="KW-1185">Reference proteome</keyword>
<organism evidence="1 2">
    <name type="scientific">Aspergillus pseudoviridinutans</name>
    <dbReference type="NCBI Taxonomy" id="1517512"/>
    <lineage>
        <taxon>Eukaryota</taxon>
        <taxon>Fungi</taxon>
        <taxon>Dikarya</taxon>
        <taxon>Ascomycota</taxon>
        <taxon>Pezizomycotina</taxon>
        <taxon>Eurotiomycetes</taxon>
        <taxon>Eurotiomycetidae</taxon>
        <taxon>Eurotiales</taxon>
        <taxon>Aspergillaceae</taxon>
        <taxon>Aspergillus</taxon>
        <taxon>Aspergillus subgen. Fumigati</taxon>
    </lineage>
</organism>